<dbReference type="InterPro" id="IPR017756">
    <property type="entry name" value="TM_Gly-Cys-Arg_CS"/>
</dbReference>
<evidence type="ECO:0000256" key="5">
    <source>
        <dbReference type="SAM" id="MobiDB-lite"/>
    </source>
</evidence>
<dbReference type="KEGG" id="bsed:DN745_14570"/>
<dbReference type="InterPro" id="IPR021190">
    <property type="entry name" value="Pept_M10A"/>
</dbReference>
<reference evidence="7 8" key="1">
    <citation type="submission" date="2018-06" db="EMBL/GenBank/DDBJ databases">
        <title>Lujinxingia sediminis gen. nov. sp. nov., a new facultative anaerobic member of the class Deltaproteobacteria, and proposal of Lujinxingaceae fam. nov.</title>
        <authorList>
            <person name="Guo L.-Y."/>
            <person name="Li C.-M."/>
            <person name="Wang S."/>
            <person name="Du Z.-J."/>
        </authorList>
    </citation>
    <scope>NUCLEOTIDE SEQUENCE [LARGE SCALE GENOMIC DNA]</scope>
    <source>
        <strain evidence="7 8">FA350</strain>
    </source>
</reference>
<feature type="region of interest" description="Disordered" evidence="5">
    <location>
        <begin position="523"/>
        <end position="580"/>
    </location>
</feature>
<accession>A0A2Z4FP06</accession>
<evidence type="ECO:0000256" key="2">
    <source>
        <dbReference type="ARBA" id="ARBA00022723"/>
    </source>
</evidence>
<keyword evidence="8" id="KW-1185">Reference proteome</keyword>
<keyword evidence="1" id="KW-0645">Protease</keyword>
<keyword evidence="3" id="KW-0378">Hydrolase</keyword>
<dbReference type="OrthoDB" id="5516015at2"/>
<protein>
    <submittedName>
        <fullName evidence="7">Uncharacterized protein</fullName>
    </submittedName>
</protein>
<dbReference type="SUPFAM" id="SSF55486">
    <property type="entry name" value="Metalloproteases ('zincins'), catalytic domain"/>
    <property type="match status" value="1"/>
</dbReference>
<evidence type="ECO:0000256" key="1">
    <source>
        <dbReference type="ARBA" id="ARBA00022670"/>
    </source>
</evidence>
<dbReference type="Gene3D" id="3.40.390.10">
    <property type="entry name" value="Collagenase (Catalytic Domain)"/>
    <property type="match status" value="1"/>
</dbReference>
<organism evidence="7 8">
    <name type="scientific">Bradymonas sediminis</name>
    <dbReference type="NCBI Taxonomy" id="1548548"/>
    <lineage>
        <taxon>Bacteria</taxon>
        <taxon>Deltaproteobacteria</taxon>
        <taxon>Bradymonadales</taxon>
        <taxon>Bradymonadaceae</taxon>
        <taxon>Bradymonas</taxon>
    </lineage>
</organism>
<dbReference type="GO" id="GO:0031012">
    <property type="term" value="C:extracellular matrix"/>
    <property type="evidence" value="ECO:0007669"/>
    <property type="project" value="InterPro"/>
</dbReference>
<proteinExistence type="predicted"/>
<evidence type="ECO:0000256" key="4">
    <source>
        <dbReference type="ARBA" id="ARBA00022833"/>
    </source>
</evidence>
<dbReference type="GO" id="GO:0030198">
    <property type="term" value="P:extracellular matrix organization"/>
    <property type="evidence" value="ECO:0007669"/>
    <property type="project" value="TreeGrafter"/>
</dbReference>
<dbReference type="SMART" id="SM00235">
    <property type="entry name" value="ZnMc"/>
    <property type="match status" value="1"/>
</dbReference>
<keyword evidence="4" id="KW-0862">Zinc</keyword>
<dbReference type="NCBIfam" id="TIGR03901">
    <property type="entry name" value="MYXO-CTERM"/>
    <property type="match status" value="1"/>
</dbReference>
<name>A0A2Z4FP06_9DELT</name>
<dbReference type="PRINTS" id="PR00138">
    <property type="entry name" value="MATRIXIN"/>
</dbReference>
<dbReference type="RefSeq" id="WP_111335967.1">
    <property type="nucleotide sequence ID" value="NZ_CP030032.1"/>
</dbReference>
<feature type="signal peptide" evidence="6">
    <location>
        <begin position="1"/>
        <end position="32"/>
    </location>
</feature>
<dbReference type="InterPro" id="IPR024038">
    <property type="entry name" value="MYXO-CTERM"/>
</dbReference>
<evidence type="ECO:0000256" key="3">
    <source>
        <dbReference type="ARBA" id="ARBA00022801"/>
    </source>
</evidence>
<dbReference type="NCBIfam" id="TIGR03382">
    <property type="entry name" value="GC_trans_RRR"/>
    <property type="match status" value="1"/>
</dbReference>
<keyword evidence="2" id="KW-0479">Metal-binding</keyword>
<dbReference type="EMBL" id="CP030032">
    <property type="protein sequence ID" value="AWV90486.1"/>
    <property type="molecule type" value="Genomic_DNA"/>
</dbReference>
<gene>
    <name evidence="7" type="ORF">DN745_14570</name>
</gene>
<sequence length="606" mass="62681">MTKKSTPMNYLRHTLALCTVLAGLMVAPSAFSYQFISADRCPNGVTWSSSRQPLDYYINRNGSSTVPMNTVTRIFEDSFDAWSEPCCSSFTTNYRGTTSLTALNSDDEVVLSFQENNWPTQMGNVNQTIAVTLFQGYSNCTIYSAPILFNAVGFDFCSSGSGCTDLQSIATHEIGHNLGLDHSNHSDATMFYAYSGGTSARTLSDDDVAGVCALYPDTCACTRDSQCSTGQVCNNGQCEKAPCTSDAMCPGGKTCERSSGECVVPTCSTDNDCASGYICDATNHCVTECEICRECTSQADCGGGGAYCAAVDEGSDVGKCLASCGPDGSCPGDSECFLVPNSPASSGSCGSGVCESGEECVGDGNNGTICVTMCSSDGDCGSDQRCMDLGINVCVDTYQLCLNPDAGTTGTICPDGYECHSDSGGGSNPGAACNGLGNYCSTSSDNCTTDNDVCVGTSATEGYCSCVCERDSDCGDGATCETLQSGTKACIINDEEPTDPCDGVTCPSEQTCSGGVCVGGGTNPNDPDAGTSPDVGVDVGITPDIGGDSDAGDEVIDQKQEEEQNYASDDSDSGCGCSSTPLQDDVPGSLMLLGAFGLGILWRRKR</sequence>
<keyword evidence="6" id="KW-0732">Signal</keyword>
<dbReference type="GO" id="GO:0030574">
    <property type="term" value="P:collagen catabolic process"/>
    <property type="evidence" value="ECO:0007669"/>
    <property type="project" value="TreeGrafter"/>
</dbReference>
<dbReference type="Pfam" id="PF00413">
    <property type="entry name" value="Peptidase_M10"/>
    <property type="match status" value="1"/>
</dbReference>
<dbReference type="PANTHER" id="PTHR10201:SF272">
    <property type="entry name" value="METALLOENDOPROTEINASE 5-MMP"/>
    <property type="match status" value="1"/>
</dbReference>
<dbReference type="GO" id="GO:0008270">
    <property type="term" value="F:zinc ion binding"/>
    <property type="evidence" value="ECO:0007669"/>
    <property type="project" value="InterPro"/>
</dbReference>
<dbReference type="InterPro" id="IPR006026">
    <property type="entry name" value="Peptidase_Metallo"/>
</dbReference>
<evidence type="ECO:0000313" key="7">
    <source>
        <dbReference type="EMBL" id="AWV90486.1"/>
    </source>
</evidence>
<dbReference type="AlphaFoldDB" id="A0A2Z4FP06"/>
<dbReference type="InterPro" id="IPR001818">
    <property type="entry name" value="Pept_M10_metallopeptidase"/>
</dbReference>
<dbReference type="GO" id="GO:0006508">
    <property type="term" value="P:proteolysis"/>
    <property type="evidence" value="ECO:0007669"/>
    <property type="project" value="UniProtKB-KW"/>
</dbReference>
<evidence type="ECO:0000313" key="8">
    <source>
        <dbReference type="Proteomes" id="UP000249799"/>
    </source>
</evidence>
<evidence type="ECO:0000256" key="6">
    <source>
        <dbReference type="SAM" id="SignalP"/>
    </source>
</evidence>
<dbReference type="Proteomes" id="UP000249799">
    <property type="component" value="Chromosome"/>
</dbReference>
<dbReference type="PANTHER" id="PTHR10201">
    <property type="entry name" value="MATRIX METALLOPROTEINASE"/>
    <property type="match status" value="1"/>
</dbReference>
<dbReference type="GO" id="GO:0004222">
    <property type="term" value="F:metalloendopeptidase activity"/>
    <property type="evidence" value="ECO:0007669"/>
    <property type="project" value="InterPro"/>
</dbReference>
<dbReference type="InterPro" id="IPR024079">
    <property type="entry name" value="MetalloPept_cat_dom_sf"/>
</dbReference>
<feature type="chain" id="PRO_5043501135" evidence="6">
    <location>
        <begin position="33"/>
        <end position="606"/>
    </location>
</feature>